<evidence type="ECO:0000256" key="6">
    <source>
        <dbReference type="SAM" id="MobiDB-lite"/>
    </source>
</evidence>
<evidence type="ECO:0000313" key="8">
    <source>
        <dbReference type="EMBL" id="OMO77283.1"/>
    </source>
</evidence>
<dbReference type="PANTHER" id="PTHR33304">
    <property type="match status" value="1"/>
</dbReference>
<dbReference type="Gramene" id="OMO77283">
    <property type="protein sequence ID" value="OMO77283"/>
    <property type="gene ID" value="CCACVL1_15115"/>
</dbReference>
<dbReference type="STRING" id="210143.A0A1R3I3X4"/>
<feature type="compositionally biased region" description="Low complexity" evidence="6">
    <location>
        <begin position="569"/>
        <end position="591"/>
    </location>
</feature>
<feature type="domain" description="Zinc finger PHD-type" evidence="7">
    <location>
        <begin position="418"/>
        <end position="465"/>
    </location>
</feature>
<dbReference type="GO" id="GO:0140566">
    <property type="term" value="F:histone reader activity"/>
    <property type="evidence" value="ECO:0007669"/>
    <property type="project" value="InterPro"/>
</dbReference>
<feature type="compositionally biased region" description="Polar residues" evidence="6">
    <location>
        <begin position="1160"/>
        <end position="1185"/>
    </location>
</feature>
<dbReference type="PANTHER" id="PTHR33304:SF15">
    <property type="entry name" value="ZINC FINGER PHD-TYPE DOMAIN-CONTAINING PROTEIN"/>
    <property type="match status" value="1"/>
</dbReference>
<feature type="region of interest" description="Disordered" evidence="6">
    <location>
        <begin position="566"/>
        <end position="593"/>
    </location>
</feature>
<dbReference type="SUPFAM" id="SSF57903">
    <property type="entry name" value="FYVE/PHD zinc finger"/>
    <property type="match status" value="1"/>
</dbReference>
<feature type="region of interest" description="Disordered" evidence="6">
    <location>
        <begin position="1094"/>
        <end position="1128"/>
    </location>
</feature>
<dbReference type="InterPro" id="IPR011011">
    <property type="entry name" value="Znf_FYVE_PHD"/>
</dbReference>
<accession>A0A1R3I3X4</accession>
<evidence type="ECO:0000313" key="9">
    <source>
        <dbReference type="Proteomes" id="UP000188268"/>
    </source>
</evidence>
<reference evidence="8 9" key="1">
    <citation type="submission" date="2013-09" db="EMBL/GenBank/DDBJ databases">
        <title>Corchorus capsularis genome sequencing.</title>
        <authorList>
            <person name="Alam M."/>
            <person name="Haque M.S."/>
            <person name="Islam M.S."/>
            <person name="Emdad E.M."/>
            <person name="Islam M.M."/>
            <person name="Ahmed B."/>
            <person name="Halim A."/>
            <person name="Hossen Q.M.M."/>
            <person name="Hossain M.Z."/>
            <person name="Ahmed R."/>
            <person name="Khan M.M."/>
            <person name="Islam R."/>
            <person name="Rashid M.M."/>
            <person name="Khan S.A."/>
            <person name="Rahman M.S."/>
            <person name="Alam M."/>
        </authorList>
    </citation>
    <scope>NUCLEOTIDE SEQUENCE [LARGE SCALE GENOMIC DNA]</scope>
    <source>
        <strain evidence="9">cv. CVL-1</strain>
        <tissue evidence="8">Whole seedling</tissue>
    </source>
</reference>
<dbReference type="EMBL" id="AWWV01010767">
    <property type="protein sequence ID" value="OMO77283.1"/>
    <property type="molecule type" value="Genomic_DNA"/>
</dbReference>
<feature type="compositionally biased region" description="Polar residues" evidence="6">
    <location>
        <begin position="1094"/>
        <end position="1103"/>
    </location>
</feature>
<evidence type="ECO:0000256" key="1">
    <source>
        <dbReference type="ARBA" id="ARBA00022723"/>
    </source>
</evidence>
<dbReference type="Proteomes" id="UP000188268">
    <property type="component" value="Unassembled WGS sequence"/>
</dbReference>
<dbReference type="Pfam" id="PF23121">
    <property type="entry name" value="SPOC_AIPP2"/>
    <property type="match status" value="1"/>
</dbReference>
<evidence type="ECO:0000256" key="2">
    <source>
        <dbReference type="ARBA" id="ARBA00022771"/>
    </source>
</evidence>
<keyword evidence="1" id="KW-0479">Metal-binding</keyword>
<protein>
    <submittedName>
        <fullName evidence="8">Zinc finger, PHD-type</fullName>
    </submittedName>
</protein>
<feature type="compositionally biased region" description="Basic and acidic residues" evidence="6">
    <location>
        <begin position="1005"/>
        <end position="1015"/>
    </location>
</feature>
<feature type="region of interest" description="Disordered" evidence="6">
    <location>
        <begin position="702"/>
        <end position="741"/>
    </location>
</feature>
<feature type="region of interest" description="Disordered" evidence="6">
    <location>
        <begin position="1005"/>
        <end position="1078"/>
    </location>
</feature>
<proteinExistence type="predicted"/>
<sequence>MRLLLHSTSNKIPPCGKDLKDDAMCNFPVPVTLLLKGSSCLGGFADEADSAGPYNMGSLNGEKGFSGGHSSSSELGLEEESGTCNACAPSCSPCVHFEQVASLVTKTNGFSGEACEKKDCNRCSFNDADLSSPRVNCTCNDRHHTSSETSHPLSACLSHESFSENAESEETLRDSNTSEGINMINNPNLCHNSRCNPGSVKAPIFHDEVVSNKLVKQKKSECLGDNIAFICGSDYVKTRASSLNSDADKKNMSYTPGSLDNFSEVEKAAKAHPGSSCLAGSPSDEVNDNNPRRSNRSVNESSQENLCSNKSDLSEISSLRDSCAGAISAKGERSESSEEQVQSSFARADALQIGCQIGDEHNSAESMQADAGISEREKTAEVKTTMVAKEVNLEETTIGSHLAACSDGSQDTEYDVKVCDICGDIGREELLAVCSNCNDGAEHIYCMRVKMDSVPKGDWMCEECMLSKETLKQKQDKIEERVGIYKQQNSLEQGTKGLEVEGVKAYKVGTTSLFTSRRPVGSLQAVRKRPFETALKSPGVSSSSSKTSMLSGGYNASSTRKIVCLPTESSSKSPKLSSQSHVSRGSLSKSKSFSDRSLKKDAHLFEEGDYRSLGFGKGSAANECKRGVRMMSKSMSLQNMRSHGANNGNGNPDIKLLPKFSRGEDLKRSRHAKGQYPIKVEKKPRLANSDLSASMLDKRIASPGKNSLQHSSSSSSHDIKAVKGHKISSDSSFKISGQQGGCVNEEKSKNVNMRQHVEYPAELVPATSTNHSNANVLQDRLPSLRDSSLNASSVQMPSWISSVPQLDYIWRGKFEIQRTGGLTFTSDGIQAHLSTSASNKVVEVVQKLPRKLLLEEVPRLSMWPTQFMNDNPTEENIALYFFAKDLDSYEKSYEKLLERMVKNDFSLKGTFGGIDLLIFTSQILPEKSQRWNNLLFLWGVFRGKRVDCLGQIPAMSPVNLPPPRKSSESISASLVSHNTQQTLNSITLLDKQAVTSGGMVQDCETKAPSLEEKPPDLPTSCSQQVGRVDGQMKNEQFSTADSSQIEERESKRRPVIDLNHSPQESEDYTTDGMDIDKNGVKDINDSVMVKSSFSEMDIGNNNSAKDRNERCSTDINGKGPSSSGEVKYDGAYDMSIVSPELDSVGNKNRWKSLQQQVLSNDSGNRLHSSVSSPEQVGVARSSSDRGNMPPFFMLMGSKVLGGNSERETSNDTTPSLALSLALPNPKTVQVSNLDLEMKLPNRPEVNTTLSLFGSSSDS</sequence>
<dbReference type="OrthoDB" id="787137at2759"/>
<keyword evidence="5" id="KW-0804">Transcription</keyword>
<dbReference type="InterPro" id="IPR056280">
    <property type="entry name" value="AIPP2-like_SPOC"/>
</dbReference>
<gene>
    <name evidence="8" type="ORF">CCACVL1_15115</name>
</gene>
<evidence type="ECO:0000259" key="7">
    <source>
        <dbReference type="SMART" id="SM00249"/>
    </source>
</evidence>
<evidence type="ECO:0000256" key="4">
    <source>
        <dbReference type="ARBA" id="ARBA00023015"/>
    </source>
</evidence>
<dbReference type="OMA" id="DNIAFIC"/>
<keyword evidence="2" id="KW-0863">Zinc-finger</keyword>
<keyword evidence="9" id="KW-1185">Reference proteome</keyword>
<keyword evidence="4" id="KW-0805">Transcription regulation</keyword>
<dbReference type="InterPro" id="IPR001965">
    <property type="entry name" value="Znf_PHD"/>
</dbReference>
<dbReference type="AlphaFoldDB" id="A0A1R3I3X4"/>
<feature type="region of interest" description="Disordered" evidence="6">
    <location>
        <begin position="1160"/>
        <end position="1189"/>
    </location>
</feature>
<dbReference type="InterPro" id="IPR049914">
    <property type="entry name" value="PHD1-3/5-6"/>
</dbReference>
<dbReference type="GO" id="GO:0034244">
    <property type="term" value="P:negative regulation of transcription elongation by RNA polymerase II"/>
    <property type="evidence" value="ECO:0007669"/>
    <property type="project" value="InterPro"/>
</dbReference>
<feature type="compositionally biased region" description="Basic and acidic residues" evidence="6">
    <location>
        <begin position="1045"/>
        <end position="1055"/>
    </location>
</feature>
<keyword evidence="3" id="KW-0862">Zinc</keyword>
<feature type="region of interest" description="Disordered" evidence="6">
    <location>
        <begin position="534"/>
        <end position="554"/>
    </location>
</feature>
<feature type="compositionally biased region" description="Low complexity" evidence="6">
    <location>
        <begin position="537"/>
        <end position="553"/>
    </location>
</feature>
<dbReference type="SMART" id="SM00249">
    <property type="entry name" value="PHD"/>
    <property type="match status" value="1"/>
</dbReference>
<dbReference type="Gene3D" id="3.30.40.10">
    <property type="entry name" value="Zinc/RING finger domain, C3HC4 (zinc finger)"/>
    <property type="match status" value="1"/>
</dbReference>
<dbReference type="InterPro" id="IPR013083">
    <property type="entry name" value="Znf_RING/FYVE/PHD"/>
</dbReference>
<evidence type="ECO:0000256" key="5">
    <source>
        <dbReference type="ARBA" id="ARBA00023163"/>
    </source>
</evidence>
<dbReference type="GO" id="GO:0008270">
    <property type="term" value="F:zinc ion binding"/>
    <property type="evidence" value="ECO:0007669"/>
    <property type="project" value="UniProtKB-KW"/>
</dbReference>
<feature type="compositionally biased region" description="Polar residues" evidence="6">
    <location>
        <begin position="1113"/>
        <end position="1124"/>
    </location>
</feature>
<evidence type="ECO:0000256" key="3">
    <source>
        <dbReference type="ARBA" id="ARBA00022833"/>
    </source>
</evidence>
<comment type="caution">
    <text evidence="8">The sequence shown here is derived from an EMBL/GenBank/DDBJ whole genome shotgun (WGS) entry which is preliminary data.</text>
</comment>
<feature type="compositionally biased region" description="Polar residues" evidence="6">
    <location>
        <begin position="1033"/>
        <end position="1043"/>
    </location>
</feature>
<feature type="region of interest" description="Disordered" evidence="6">
    <location>
        <begin position="271"/>
        <end position="311"/>
    </location>
</feature>
<feature type="compositionally biased region" description="Polar residues" evidence="6">
    <location>
        <begin position="296"/>
        <end position="311"/>
    </location>
</feature>
<organism evidence="8 9">
    <name type="scientific">Corchorus capsularis</name>
    <name type="common">Jute</name>
    <dbReference type="NCBI Taxonomy" id="210143"/>
    <lineage>
        <taxon>Eukaryota</taxon>
        <taxon>Viridiplantae</taxon>
        <taxon>Streptophyta</taxon>
        <taxon>Embryophyta</taxon>
        <taxon>Tracheophyta</taxon>
        <taxon>Spermatophyta</taxon>
        <taxon>Magnoliopsida</taxon>
        <taxon>eudicotyledons</taxon>
        <taxon>Gunneridae</taxon>
        <taxon>Pentapetalae</taxon>
        <taxon>rosids</taxon>
        <taxon>malvids</taxon>
        <taxon>Malvales</taxon>
        <taxon>Malvaceae</taxon>
        <taxon>Grewioideae</taxon>
        <taxon>Apeibeae</taxon>
        <taxon>Corchorus</taxon>
    </lineage>
</organism>
<name>A0A1R3I3X4_COCAP</name>